<reference evidence="1" key="1">
    <citation type="submission" date="2023-10" db="EMBL/GenBank/DDBJ databases">
        <title>Screening of Alkalihalophilus pseudofirmusBZ-TG-HK211 and Its Alleviation of Salt Stress on Rapeseed Growth.</title>
        <authorList>
            <person name="Zhao B."/>
            <person name="Guo T."/>
        </authorList>
    </citation>
    <scope>NUCLEOTIDE SEQUENCE</scope>
    <source>
        <strain evidence="1">BZ-TG-HK211</strain>
    </source>
</reference>
<dbReference type="RefSeq" id="WP_323465544.1">
    <property type="nucleotide sequence ID" value="NZ_CP144224.1"/>
</dbReference>
<sequence>MDVKEETIMKSDDILKTTHVWYASYGSNMNPERFYCYIQGGKPEGSTKTEKGCRDHTLPVEVRTLSFPYEAYFAHYADRWGGAPVFIDPNKGDKHSFFVCYLVTMEQYLDVMAQENGLLEVESELSRLVNDQTALLKGLYGKMMNVGTMDGFPIFTFTNPKRPEVESEFPPAIPYLKTILKGLMNQCGLLEEEAADYLLSLEGVSPAYTRSELIELAVDAQEKIK</sequence>
<evidence type="ECO:0000313" key="1">
    <source>
        <dbReference type="EMBL" id="MDV2883621.1"/>
    </source>
</evidence>
<protein>
    <recommendedName>
        <fullName evidence="3">Histone deacetylase</fullName>
    </recommendedName>
</protein>
<evidence type="ECO:0008006" key="3">
    <source>
        <dbReference type="Google" id="ProtNLM"/>
    </source>
</evidence>
<name>A0AAJ2KUR4_ALKPS</name>
<evidence type="ECO:0000313" key="2">
    <source>
        <dbReference type="Proteomes" id="UP001285636"/>
    </source>
</evidence>
<comment type="caution">
    <text evidence="1">The sequence shown here is derived from an EMBL/GenBank/DDBJ whole genome shotgun (WGS) entry which is preliminary data.</text>
</comment>
<dbReference type="Gene3D" id="3.10.490.10">
    <property type="entry name" value="Gamma-glutamyl cyclotransferase-like"/>
    <property type="match status" value="1"/>
</dbReference>
<dbReference type="Proteomes" id="UP001285636">
    <property type="component" value="Unassembled WGS sequence"/>
</dbReference>
<dbReference type="AlphaFoldDB" id="A0AAJ2KUR4"/>
<organism evidence="1 2">
    <name type="scientific">Alkalihalophilus pseudofirmus</name>
    <name type="common">Bacillus pseudofirmus</name>
    <dbReference type="NCBI Taxonomy" id="79885"/>
    <lineage>
        <taxon>Bacteria</taxon>
        <taxon>Bacillati</taxon>
        <taxon>Bacillota</taxon>
        <taxon>Bacilli</taxon>
        <taxon>Bacillales</taxon>
        <taxon>Bacillaceae</taxon>
        <taxon>Alkalihalophilus</taxon>
    </lineage>
</organism>
<dbReference type="EMBL" id="JAWJAY010000001">
    <property type="protein sequence ID" value="MDV2883621.1"/>
    <property type="molecule type" value="Genomic_DNA"/>
</dbReference>
<accession>A0AAJ2KUR4</accession>
<proteinExistence type="predicted"/>
<gene>
    <name evidence="1" type="ORF">RYX45_00410</name>
</gene>